<accession>A0A9W8CN98</accession>
<evidence type="ECO:0000313" key="3">
    <source>
        <dbReference type="Proteomes" id="UP001149813"/>
    </source>
</evidence>
<dbReference type="Pfam" id="PF18785">
    <property type="entry name" value="Inv-AAD"/>
    <property type="match status" value="1"/>
</dbReference>
<organism evidence="2 3">
    <name type="scientific">Coemansia erecta</name>
    <dbReference type="NCBI Taxonomy" id="147472"/>
    <lineage>
        <taxon>Eukaryota</taxon>
        <taxon>Fungi</taxon>
        <taxon>Fungi incertae sedis</taxon>
        <taxon>Zoopagomycota</taxon>
        <taxon>Kickxellomycotina</taxon>
        <taxon>Kickxellomycetes</taxon>
        <taxon>Kickxellales</taxon>
        <taxon>Kickxellaceae</taxon>
        <taxon>Coemansia</taxon>
    </lineage>
</organism>
<dbReference type="AlphaFoldDB" id="A0A9W8CN98"/>
<protein>
    <recommendedName>
        <fullName evidence="1">CMP/dCMP-type deaminase domain-containing protein</fullName>
    </recommendedName>
</protein>
<proteinExistence type="predicted"/>
<keyword evidence="3" id="KW-1185">Reference proteome</keyword>
<dbReference type="InterPro" id="IPR002125">
    <property type="entry name" value="CMP_dCMP_dom"/>
</dbReference>
<comment type="caution">
    <text evidence="2">The sequence shown here is derived from an EMBL/GenBank/DDBJ whole genome shotgun (WGS) entry which is preliminary data.</text>
</comment>
<gene>
    <name evidence="2" type="ORF">LPJ53_005925</name>
</gene>
<evidence type="ECO:0000313" key="2">
    <source>
        <dbReference type="EMBL" id="KAJ1719289.1"/>
    </source>
</evidence>
<dbReference type="EMBL" id="JANBOJ010000432">
    <property type="protein sequence ID" value="KAJ1719289.1"/>
    <property type="molecule type" value="Genomic_DNA"/>
</dbReference>
<dbReference type="InterPro" id="IPR016193">
    <property type="entry name" value="Cytidine_deaminase-like"/>
</dbReference>
<sequence>LMRLAIEQALKCTDVDTAYNVGAVITGKDGQILSTGFSRQLPGNTHAEQCALMALQNTANSDEQFADTLKNATMYTTMEPCSKRLSGNVPCVKRILGSGIGKVFVGIMEPPNFVECSGVEELETAGVTVVHISELEQECKSLNSHLIKD</sequence>
<dbReference type="OrthoDB" id="252265at2759"/>
<dbReference type="PANTHER" id="PTHR11079">
    <property type="entry name" value="CYTOSINE DEAMINASE FAMILY MEMBER"/>
    <property type="match status" value="1"/>
</dbReference>
<feature type="domain" description="CMP/dCMP-type deaminase" evidence="1">
    <location>
        <begin position="1"/>
        <end position="120"/>
    </location>
</feature>
<dbReference type="SUPFAM" id="SSF53927">
    <property type="entry name" value="Cytidine deaminase-like"/>
    <property type="match status" value="1"/>
</dbReference>
<name>A0A9W8CN98_9FUNG</name>
<dbReference type="Proteomes" id="UP001149813">
    <property type="component" value="Unassembled WGS sequence"/>
</dbReference>
<dbReference type="PROSITE" id="PS51747">
    <property type="entry name" value="CYT_DCMP_DEAMINASES_2"/>
    <property type="match status" value="1"/>
</dbReference>
<reference evidence="2" key="1">
    <citation type="submission" date="2022-07" db="EMBL/GenBank/DDBJ databases">
        <title>Phylogenomic reconstructions and comparative analyses of Kickxellomycotina fungi.</title>
        <authorList>
            <person name="Reynolds N.K."/>
            <person name="Stajich J.E."/>
            <person name="Barry K."/>
            <person name="Grigoriev I.V."/>
            <person name="Crous P."/>
            <person name="Smith M.E."/>
        </authorList>
    </citation>
    <scope>NUCLEOTIDE SEQUENCE</scope>
    <source>
        <strain evidence="2">NBRC 32514</strain>
    </source>
</reference>
<dbReference type="Gene3D" id="3.40.140.10">
    <property type="entry name" value="Cytidine Deaminase, domain 2"/>
    <property type="match status" value="1"/>
</dbReference>
<dbReference type="GO" id="GO:0008835">
    <property type="term" value="F:diaminohydroxyphosphoribosylaminopyrimidine deaminase activity"/>
    <property type="evidence" value="ECO:0007669"/>
    <property type="project" value="TreeGrafter"/>
</dbReference>
<feature type="non-terminal residue" evidence="2">
    <location>
        <position position="1"/>
    </location>
</feature>
<dbReference type="PANTHER" id="PTHR11079:SF162">
    <property type="entry name" value="RIBOFLAVIN BIOSYNTHESIS PROTEIN PYRD, CHLOROPLASTIC"/>
    <property type="match status" value="1"/>
</dbReference>
<dbReference type="GO" id="GO:0006139">
    <property type="term" value="P:nucleobase-containing compound metabolic process"/>
    <property type="evidence" value="ECO:0007669"/>
    <property type="project" value="UniProtKB-ARBA"/>
</dbReference>
<evidence type="ECO:0000259" key="1">
    <source>
        <dbReference type="PROSITE" id="PS51747"/>
    </source>
</evidence>